<dbReference type="GO" id="GO:0005829">
    <property type="term" value="C:cytosol"/>
    <property type="evidence" value="ECO:0007669"/>
    <property type="project" value="TreeGrafter"/>
</dbReference>
<evidence type="ECO:0000256" key="5">
    <source>
        <dbReference type="ARBA" id="ARBA00022679"/>
    </source>
</evidence>
<dbReference type="AlphaFoldDB" id="A0A5J5KXS5"/>
<evidence type="ECO:0000256" key="2">
    <source>
        <dbReference type="ARBA" id="ARBA00000565"/>
    </source>
</evidence>
<dbReference type="Gene3D" id="1.20.910.10">
    <property type="entry name" value="Heme oxygenase-like"/>
    <property type="match status" value="1"/>
</dbReference>
<dbReference type="GO" id="GO:0009228">
    <property type="term" value="P:thiamine biosynthetic process"/>
    <property type="evidence" value="ECO:0007669"/>
    <property type="project" value="UniProtKB-KW"/>
</dbReference>
<dbReference type="CDD" id="cd01169">
    <property type="entry name" value="HMPP_kinase"/>
    <property type="match status" value="1"/>
</dbReference>
<evidence type="ECO:0000256" key="9">
    <source>
        <dbReference type="ARBA" id="ARBA00022977"/>
    </source>
</evidence>
<dbReference type="InterPro" id="IPR016084">
    <property type="entry name" value="Haem_Oase-like_multi-hlx"/>
</dbReference>
<feature type="domain" description="Thiaminase-2/PQQC" evidence="11">
    <location>
        <begin position="317"/>
        <end position="510"/>
    </location>
</feature>
<dbReference type="PANTHER" id="PTHR20858:SF17">
    <property type="entry name" value="HYDROXYMETHYLPYRIMIDINE_PHOSPHOMETHYLPYRIMIDINE KINASE THI20-RELATED"/>
    <property type="match status" value="1"/>
</dbReference>
<evidence type="ECO:0000313" key="14">
    <source>
        <dbReference type="Proteomes" id="UP000325957"/>
    </source>
</evidence>
<protein>
    <submittedName>
        <fullName evidence="13">Bifunctional hydroxymethylpyrimidine kinase/phosphomethylpyrimidine kinase</fullName>
    </submittedName>
</protein>
<keyword evidence="5" id="KW-0808">Transferase</keyword>
<evidence type="ECO:0000256" key="1">
    <source>
        <dbReference type="ARBA" id="ARBA00000151"/>
    </source>
</evidence>
<comment type="caution">
    <text evidence="13">The sequence shown here is derived from an EMBL/GenBank/DDBJ whole genome shotgun (WGS) entry which is preliminary data.</text>
</comment>
<evidence type="ECO:0000256" key="6">
    <source>
        <dbReference type="ARBA" id="ARBA00022741"/>
    </source>
</evidence>
<evidence type="ECO:0000256" key="3">
    <source>
        <dbReference type="ARBA" id="ARBA00003848"/>
    </source>
</evidence>
<dbReference type="GO" id="GO:0008902">
    <property type="term" value="F:hydroxymethylpyrimidine kinase activity"/>
    <property type="evidence" value="ECO:0007669"/>
    <property type="project" value="UniProtKB-EC"/>
</dbReference>
<dbReference type="InterPro" id="IPR004399">
    <property type="entry name" value="HMP/HMP-P_kinase_dom"/>
</dbReference>
<proteinExistence type="predicted"/>
<dbReference type="FunFam" id="3.40.1190.20:FF:000003">
    <property type="entry name" value="Phosphomethylpyrimidine kinase ThiD"/>
    <property type="match status" value="1"/>
</dbReference>
<dbReference type="NCBIfam" id="NF011301">
    <property type="entry name" value="PRK14713.1"/>
    <property type="match status" value="1"/>
</dbReference>
<keyword evidence="6" id="KW-0547">Nucleotide-binding</keyword>
<dbReference type="PANTHER" id="PTHR20858">
    <property type="entry name" value="PHOSPHOMETHYLPYRIMIDINE KINASE"/>
    <property type="match status" value="1"/>
</dbReference>
<comment type="catalytic activity">
    <reaction evidence="1">
        <text>4-amino-5-hydroxymethyl-2-methylpyrimidine + ATP = 4-amino-2-methyl-5-(phosphooxymethyl)pyrimidine + ADP + H(+)</text>
        <dbReference type="Rhea" id="RHEA:23096"/>
        <dbReference type="ChEBI" id="CHEBI:15378"/>
        <dbReference type="ChEBI" id="CHEBI:16892"/>
        <dbReference type="ChEBI" id="CHEBI:30616"/>
        <dbReference type="ChEBI" id="CHEBI:58354"/>
        <dbReference type="ChEBI" id="CHEBI:456216"/>
        <dbReference type="EC" id="2.7.1.49"/>
    </reaction>
</comment>
<dbReference type="InterPro" id="IPR004305">
    <property type="entry name" value="Thiaminase-2/PQQC"/>
</dbReference>
<dbReference type="Gene3D" id="3.40.1190.20">
    <property type="match status" value="1"/>
</dbReference>
<comment type="catalytic activity">
    <reaction evidence="2">
        <text>4-amino-2-methyl-5-(phosphooxymethyl)pyrimidine + ATP = 4-amino-2-methyl-5-(diphosphooxymethyl)pyrimidine + ADP</text>
        <dbReference type="Rhea" id="RHEA:19893"/>
        <dbReference type="ChEBI" id="CHEBI:30616"/>
        <dbReference type="ChEBI" id="CHEBI:57841"/>
        <dbReference type="ChEBI" id="CHEBI:58354"/>
        <dbReference type="ChEBI" id="CHEBI:456216"/>
        <dbReference type="EC" id="2.7.4.7"/>
    </reaction>
</comment>
<comment type="pathway">
    <text evidence="4">Cofactor biosynthesis; thiamine diphosphate biosynthesis; 4-amino-2-methyl-5-diphosphomethylpyrimidine from 5-amino-1-(5-phospho-D-ribosyl)imidazole: step 3/3.</text>
</comment>
<dbReference type="Proteomes" id="UP000325957">
    <property type="component" value="Unassembled WGS sequence"/>
</dbReference>
<evidence type="ECO:0000259" key="12">
    <source>
        <dbReference type="Pfam" id="PF08543"/>
    </source>
</evidence>
<dbReference type="OrthoDB" id="34166at2"/>
<evidence type="ECO:0000256" key="8">
    <source>
        <dbReference type="ARBA" id="ARBA00022840"/>
    </source>
</evidence>
<dbReference type="GO" id="GO:0009229">
    <property type="term" value="P:thiamine diphosphate biosynthetic process"/>
    <property type="evidence" value="ECO:0007669"/>
    <property type="project" value="UniProtKB-UniPathway"/>
</dbReference>
<accession>A0A5J5KXS5</accession>
<dbReference type="Pfam" id="PF08543">
    <property type="entry name" value="Phos_pyr_kin"/>
    <property type="match status" value="1"/>
</dbReference>
<dbReference type="SUPFAM" id="SSF53613">
    <property type="entry name" value="Ribokinase-like"/>
    <property type="match status" value="1"/>
</dbReference>
<comment type="function">
    <text evidence="3">Catalyzes the phosphorylation of hydroxymethylpyrimidine phosphate (HMP-P) to HMP-PP, and of HMP to HMP-P.</text>
</comment>
<feature type="domain" description="Pyridoxamine kinase/Phosphomethylpyrimidine kinase" evidence="12">
    <location>
        <begin position="16"/>
        <end position="265"/>
    </location>
</feature>
<keyword evidence="8" id="KW-0067">ATP-binding</keyword>
<feature type="region of interest" description="Disordered" evidence="10">
    <location>
        <begin position="1"/>
        <end position="22"/>
    </location>
</feature>
<keyword evidence="14" id="KW-1185">Reference proteome</keyword>
<dbReference type="InterPro" id="IPR029056">
    <property type="entry name" value="Ribokinase-like"/>
</dbReference>
<dbReference type="Pfam" id="PF03070">
    <property type="entry name" value="TENA_THI-4"/>
    <property type="match status" value="1"/>
</dbReference>
<evidence type="ECO:0000256" key="10">
    <source>
        <dbReference type="SAM" id="MobiDB-lite"/>
    </source>
</evidence>
<dbReference type="UniPathway" id="UPA00060">
    <property type="reaction ID" value="UER00138"/>
</dbReference>
<sequence length="527" mass="56772">MEPRRTPRVLSIAGTDPTGGAGQHADLKTVAVLGGYGMSAITAIVVQNTQGVEAVHPVPVSVLSEQLEAVSRDVTVDAVKIGMLGSVPVIEAVSQWLGDHRPPVVVLDPVMVATAGGRLLDDDAEDAIRKLLELADLVTPNLPELAVLLGEEVAADWATALDQGHRLAEAHRVRVLVKGGHLPGEDTPDALIEPGRPEPAVEVHAPRVETRNTHGTGCSLSSAVAVLAARTGEWPAAVRAGRQWLRGALLAADRLEVGHGNGPVHHGHHLDDLLEQAVAEWSRPETEDEAEDTGTSFTRQLWNESGDLRERIRGGSFVPGLADGSLPREVFLDYLAQDLIYLQDYSRALAQLAVRAPRESWRALFAAGSAGCAEETATLHKTLVEADAPVQSTEVTDEYTDFLLATTQSRDWAVGVAAVLPCYWLYAWIGTELDRQRRAAQVQDGHDGSGGAHPYAAWLDSYSDPAFAEAGERVRAVVDDLARTADPATVDHMRRAFHRACELEFRFFEDPCLRGRARNGSGDGRET</sequence>
<dbReference type="CDD" id="cd19365">
    <property type="entry name" value="TenA_C-like"/>
    <property type="match status" value="1"/>
</dbReference>
<reference evidence="13 14" key="1">
    <citation type="submission" date="2019-05" db="EMBL/GenBank/DDBJ databases">
        <title>Kocuria coralli sp. nov., a novel actinobacterium isolated from coral reef seawater.</title>
        <authorList>
            <person name="Li J."/>
        </authorList>
    </citation>
    <scope>NUCLEOTIDE SEQUENCE [LARGE SCALE GENOMIC DNA]</scope>
    <source>
        <strain evidence="13 14">SCSIO 13007</strain>
    </source>
</reference>
<dbReference type="InterPro" id="IPR013749">
    <property type="entry name" value="PM/HMP-P_kinase-1"/>
</dbReference>
<gene>
    <name evidence="13" type="ORF">FCK90_08840</name>
</gene>
<evidence type="ECO:0000313" key="13">
    <source>
        <dbReference type="EMBL" id="KAA9394100.1"/>
    </source>
</evidence>
<dbReference type="GO" id="GO:0008972">
    <property type="term" value="F:phosphomethylpyrimidine kinase activity"/>
    <property type="evidence" value="ECO:0007669"/>
    <property type="project" value="UniProtKB-EC"/>
</dbReference>
<keyword evidence="7 13" id="KW-0418">Kinase</keyword>
<organism evidence="13 14">
    <name type="scientific">Kocuria coralli</name>
    <dbReference type="NCBI Taxonomy" id="1461025"/>
    <lineage>
        <taxon>Bacteria</taxon>
        <taxon>Bacillati</taxon>
        <taxon>Actinomycetota</taxon>
        <taxon>Actinomycetes</taxon>
        <taxon>Micrococcales</taxon>
        <taxon>Micrococcaceae</taxon>
        <taxon>Kocuria</taxon>
    </lineage>
</organism>
<dbReference type="EMBL" id="SZWF01000010">
    <property type="protein sequence ID" value="KAA9394100.1"/>
    <property type="molecule type" value="Genomic_DNA"/>
</dbReference>
<evidence type="ECO:0000256" key="4">
    <source>
        <dbReference type="ARBA" id="ARBA00004769"/>
    </source>
</evidence>
<evidence type="ECO:0000256" key="7">
    <source>
        <dbReference type="ARBA" id="ARBA00022777"/>
    </source>
</evidence>
<dbReference type="SUPFAM" id="SSF48613">
    <property type="entry name" value="Heme oxygenase-like"/>
    <property type="match status" value="1"/>
</dbReference>
<name>A0A5J5KXS5_9MICC</name>
<dbReference type="GO" id="GO:0005524">
    <property type="term" value="F:ATP binding"/>
    <property type="evidence" value="ECO:0007669"/>
    <property type="project" value="UniProtKB-KW"/>
</dbReference>
<dbReference type="NCBIfam" id="TIGR00097">
    <property type="entry name" value="HMP-P_kinase"/>
    <property type="match status" value="1"/>
</dbReference>
<evidence type="ECO:0000259" key="11">
    <source>
        <dbReference type="Pfam" id="PF03070"/>
    </source>
</evidence>
<keyword evidence="9" id="KW-0784">Thiamine biosynthesis</keyword>